<sequence length="377" mass="43071">MLPTASFLELGSIFDNLCVEQFSFSVLYKDFCFVLVLSIFGINLSFSQDSLITVTAEKGDGILSLLRKQGMNPYERYDDFIAMNLDNLRDSVHLYEGRIYRIPFIEDDSVVVVDSLERQAKEIKKIEGEYHSIFGEGNETVLPKSEKLKGAVYYLVSGHGGPDPGAMANYAGKAIAEDEYAYDITLRLAKELLAHGATVYIIIRDENDGIRDDRILEIDHDEVAYGGKTIPLNQLARLKQRVNIVNQLHRKHLGQFQRLIVTHVDSRSKGQNIDVFFYHHEKSKNGKKLAESIHKTFQKKYKKYQPNRTYTGTFEDRTSLYLVKKTHPAMTFIEIGNIRNKKDQRRILDPDNRQALAKWISEGVLLDFEGGEIGPIR</sequence>
<protein>
    <submittedName>
        <fullName evidence="1">N-acetylmuramoyl-L-alanine amidase</fullName>
    </submittedName>
</protein>
<gene>
    <name evidence="1" type="ORF">ACEZ3G_08420</name>
</gene>
<evidence type="ECO:0000313" key="1">
    <source>
        <dbReference type="EMBL" id="MFH6603499.1"/>
    </source>
</evidence>
<accession>A0ACC7LIW2</accession>
<proteinExistence type="predicted"/>
<reference evidence="1" key="1">
    <citation type="submission" date="2024-09" db="EMBL/GenBank/DDBJ databases">
        <authorList>
            <person name="Liu J."/>
        </authorList>
    </citation>
    <scope>NUCLEOTIDE SEQUENCE</scope>
    <source>
        <strain evidence="1">NBU2967</strain>
    </source>
</reference>
<name>A0ACC7LIW2_9FLAO</name>
<dbReference type="Proteomes" id="UP001595191">
    <property type="component" value="Unassembled WGS sequence"/>
</dbReference>
<keyword evidence="2" id="KW-1185">Reference proteome</keyword>
<comment type="caution">
    <text evidence="1">The sequence shown here is derived from an EMBL/GenBank/DDBJ whole genome shotgun (WGS) entry which is preliminary data.</text>
</comment>
<evidence type="ECO:0000313" key="2">
    <source>
        <dbReference type="Proteomes" id="UP001595191"/>
    </source>
</evidence>
<organism evidence="1 2">
    <name type="scientific">Meishania litoralis</name>
    <dbReference type="NCBI Taxonomy" id="3434685"/>
    <lineage>
        <taxon>Bacteria</taxon>
        <taxon>Pseudomonadati</taxon>
        <taxon>Bacteroidota</taxon>
        <taxon>Flavobacteriia</taxon>
        <taxon>Flavobacteriales</taxon>
        <taxon>Flavobacteriaceae</taxon>
        <taxon>Meishania</taxon>
    </lineage>
</organism>
<dbReference type="EMBL" id="JBHFPV010000001">
    <property type="protein sequence ID" value="MFH6603499.1"/>
    <property type="molecule type" value="Genomic_DNA"/>
</dbReference>